<evidence type="ECO:0000313" key="4">
    <source>
        <dbReference type="Proteomes" id="UP000256601"/>
    </source>
</evidence>
<organism evidence="3 4">
    <name type="scientific">Yarrowia lipolytica</name>
    <name type="common">Candida lipolytica</name>
    <dbReference type="NCBI Taxonomy" id="4952"/>
    <lineage>
        <taxon>Eukaryota</taxon>
        <taxon>Fungi</taxon>
        <taxon>Dikarya</taxon>
        <taxon>Ascomycota</taxon>
        <taxon>Saccharomycotina</taxon>
        <taxon>Dipodascomycetes</taxon>
        <taxon>Dipodascales</taxon>
        <taxon>Dipodascales incertae sedis</taxon>
        <taxon>Yarrowia</taxon>
    </lineage>
</organism>
<dbReference type="AlphaFoldDB" id="A0A371CF16"/>
<dbReference type="EMBL" id="KZ858949">
    <property type="protein sequence ID" value="RDW28881.1"/>
    <property type="molecule type" value="Genomic_DNA"/>
</dbReference>
<feature type="region of interest" description="Disordered" evidence="2">
    <location>
        <begin position="1"/>
        <end position="46"/>
    </location>
</feature>
<dbReference type="Proteomes" id="UP000256601">
    <property type="component" value="Unassembled WGS sequence"/>
</dbReference>
<protein>
    <submittedName>
        <fullName evidence="3">Uncharacterized protein</fullName>
    </submittedName>
</protein>
<accession>A0A371CF16</accession>
<reference evidence="3 4" key="1">
    <citation type="submission" date="2018-07" db="EMBL/GenBank/DDBJ databases">
        <title>Draft Genome Assemblies for Five Robust Yarrowia lipolytica Strains Exhibiting High Lipid Production and Pentose Sugar Utilization and Sugar Alcohol Secretion from Undetoxified Lignocellulosic Biomass Hydrolysates.</title>
        <authorList>
            <consortium name="DOE Joint Genome Institute"/>
            <person name="Walker C."/>
            <person name="Ryu S."/>
            <person name="Na H."/>
            <person name="Zane M."/>
            <person name="LaButti K."/>
            <person name="Lipzen A."/>
            <person name="Haridas S."/>
            <person name="Barry K."/>
            <person name="Grigoriev I.V."/>
            <person name="Quarterman J."/>
            <person name="Slininger P."/>
            <person name="Dien B."/>
            <person name="Trinh C.T."/>
        </authorList>
    </citation>
    <scope>NUCLEOTIDE SEQUENCE [LARGE SCALE GENOMIC DNA]</scope>
    <source>
        <strain evidence="3 4">YB392</strain>
    </source>
</reference>
<dbReference type="OrthoDB" id="4086769at2759"/>
<feature type="region of interest" description="Disordered" evidence="2">
    <location>
        <begin position="74"/>
        <end position="99"/>
    </location>
</feature>
<evidence type="ECO:0000256" key="1">
    <source>
        <dbReference type="SAM" id="Coils"/>
    </source>
</evidence>
<evidence type="ECO:0000313" key="3">
    <source>
        <dbReference type="EMBL" id="RDW28881.1"/>
    </source>
</evidence>
<feature type="compositionally biased region" description="Polar residues" evidence="2">
    <location>
        <begin position="32"/>
        <end position="46"/>
    </location>
</feature>
<feature type="coiled-coil region" evidence="1">
    <location>
        <begin position="150"/>
        <end position="191"/>
    </location>
</feature>
<dbReference type="VEuPathDB" id="FungiDB:YALI0_F30789g"/>
<sequence length="201" mass="21754">MHRRSRSSVASPVSTSASAAVAVPLASSSRRNSVSTPLVSGATVPSSGVDMLTMETEQEAIFNKLQREINYLKDRRGSGTDGQSVSHFRKASLSGGPEEYGVSPTSTASVFSAYNIPNSVSSSSLSSVSSTVSYQDQGRQFERRGSIRRASVCGEDYEKLKQENEMLKNKLRDLTLKLADKEHEVELLKSRGTPPIPVKLV</sequence>
<evidence type="ECO:0000256" key="2">
    <source>
        <dbReference type="SAM" id="MobiDB-lite"/>
    </source>
</evidence>
<gene>
    <name evidence="3" type="ORF">B0I71DRAFT_172187</name>
</gene>
<name>A0A371CF16_YARLL</name>
<dbReference type="VEuPathDB" id="FungiDB:YALI1_F38450g"/>
<keyword evidence="1" id="KW-0175">Coiled coil</keyword>
<proteinExistence type="predicted"/>
<feature type="compositionally biased region" description="Low complexity" evidence="2">
    <location>
        <begin position="7"/>
        <end position="31"/>
    </location>
</feature>